<dbReference type="EMBL" id="NVPQ01000138">
    <property type="protein sequence ID" value="PDY34596.1"/>
    <property type="molecule type" value="Genomic_DNA"/>
</dbReference>
<reference evidence="1 2" key="1">
    <citation type="submission" date="2017-09" db="EMBL/GenBank/DDBJ databases">
        <title>Large-scale bioinformatics analysis of Bacillus genomes uncovers conserved roles of natural products in bacterial physiology.</title>
        <authorList>
            <consortium name="Agbiome Team Llc"/>
            <person name="Bleich R.M."/>
            <person name="Grubbs K.J."/>
            <person name="Santa Maria K.C."/>
            <person name="Allen S.E."/>
            <person name="Farag S."/>
            <person name="Shank E.A."/>
            <person name="Bowers A."/>
        </authorList>
    </citation>
    <scope>NUCLEOTIDE SEQUENCE [LARGE SCALE GENOMIC DNA]</scope>
    <source>
        <strain evidence="1 2">AFS098222</strain>
    </source>
</reference>
<evidence type="ECO:0008006" key="3">
    <source>
        <dbReference type="Google" id="ProtNLM"/>
    </source>
</evidence>
<dbReference type="Pfam" id="PF13315">
    <property type="entry name" value="DUF4085"/>
    <property type="match status" value="1"/>
</dbReference>
<dbReference type="Proteomes" id="UP000220111">
    <property type="component" value="Unassembled WGS sequence"/>
</dbReference>
<dbReference type="AlphaFoldDB" id="A0A2A7BKB8"/>
<protein>
    <recommendedName>
        <fullName evidence="3">DUF4085 domain-containing protein</fullName>
    </recommendedName>
</protein>
<evidence type="ECO:0000313" key="1">
    <source>
        <dbReference type="EMBL" id="PDY34596.1"/>
    </source>
</evidence>
<dbReference type="InterPro" id="IPR025144">
    <property type="entry name" value="DUF4085"/>
</dbReference>
<proteinExistence type="predicted"/>
<sequence length="208" mass="24505">MKNFTGDWYKEMQIIEFVSFIESIKEWSEMDIQSLIEEIKERKTDLLKFLPESIHPFIHSTTINSEYPSSELKKLMKEWIEDCEKRRAHLDRFYLEQFHSIKKKLPTNVIQLHDSSLHDSVVKSVERISEYELIIILDCSGTFSEFDKLEVTFTGVTKCSIPEHFEGAWWLCHEIDLINEGFELGVLFDCPFEEVTICAKDVLLEKSN</sequence>
<evidence type="ECO:0000313" key="2">
    <source>
        <dbReference type="Proteomes" id="UP000220111"/>
    </source>
</evidence>
<gene>
    <name evidence="1" type="ORF">COO17_26955</name>
</gene>
<name>A0A2A7BKB8_9BACI</name>
<accession>A0A2A7BKB8</accession>
<organism evidence="1 2">
    <name type="scientific">Bacillus wiedmannii</name>
    <dbReference type="NCBI Taxonomy" id="1890302"/>
    <lineage>
        <taxon>Bacteria</taxon>
        <taxon>Bacillati</taxon>
        <taxon>Bacillota</taxon>
        <taxon>Bacilli</taxon>
        <taxon>Bacillales</taxon>
        <taxon>Bacillaceae</taxon>
        <taxon>Bacillus</taxon>
        <taxon>Bacillus cereus group</taxon>
    </lineage>
</organism>
<dbReference type="RefSeq" id="WP_097816195.1">
    <property type="nucleotide sequence ID" value="NZ_NVPQ01000138.1"/>
</dbReference>
<comment type="caution">
    <text evidence="1">The sequence shown here is derived from an EMBL/GenBank/DDBJ whole genome shotgun (WGS) entry which is preliminary data.</text>
</comment>